<protein>
    <submittedName>
        <fullName evidence="1">Microtubule cross-linking factor 1-like isoform X1</fullName>
    </submittedName>
</protein>
<evidence type="ECO:0000313" key="1">
    <source>
        <dbReference type="EMBL" id="GLD47462.1"/>
    </source>
</evidence>
<keyword evidence="2" id="KW-1185">Reference proteome</keyword>
<sequence>MKMKKVAGSEHELLHRINAQMKAFRKELQSSDRRCPLLEDKQAEEPLSAPIVAYDDSVQGGRDRTLSPEIDKHVYGLVRSVWSCRLCEPCGDFCPECCVGDGDSGWFG</sequence>
<organism evidence="1 2">
    <name type="scientific">Lates japonicus</name>
    <name type="common">Japanese lates</name>
    <dbReference type="NCBI Taxonomy" id="270547"/>
    <lineage>
        <taxon>Eukaryota</taxon>
        <taxon>Metazoa</taxon>
        <taxon>Chordata</taxon>
        <taxon>Craniata</taxon>
        <taxon>Vertebrata</taxon>
        <taxon>Euteleostomi</taxon>
        <taxon>Actinopterygii</taxon>
        <taxon>Neopterygii</taxon>
        <taxon>Teleostei</taxon>
        <taxon>Neoteleostei</taxon>
        <taxon>Acanthomorphata</taxon>
        <taxon>Carangaria</taxon>
        <taxon>Carangaria incertae sedis</taxon>
        <taxon>Centropomidae</taxon>
        <taxon>Lates</taxon>
    </lineage>
</organism>
<dbReference type="EMBL" id="BRZM01003326">
    <property type="protein sequence ID" value="GLD47462.1"/>
    <property type="molecule type" value="Genomic_DNA"/>
</dbReference>
<accession>A0AAD3QWK2</accession>
<name>A0AAD3QWK2_LATJO</name>
<reference evidence="1" key="1">
    <citation type="submission" date="2022-08" db="EMBL/GenBank/DDBJ databases">
        <title>Genome sequencing of akame (Lates japonicus).</title>
        <authorList>
            <person name="Hashiguchi Y."/>
            <person name="Takahashi H."/>
        </authorList>
    </citation>
    <scope>NUCLEOTIDE SEQUENCE</scope>
    <source>
        <strain evidence="1">Kochi</strain>
    </source>
</reference>
<proteinExistence type="predicted"/>
<dbReference type="AlphaFoldDB" id="A0AAD3QWK2"/>
<evidence type="ECO:0000313" key="2">
    <source>
        <dbReference type="Proteomes" id="UP001279410"/>
    </source>
</evidence>
<comment type="caution">
    <text evidence="1">The sequence shown here is derived from an EMBL/GenBank/DDBJ whole genome shotgun (WGS) entry which is preliminary data.</text>
</comment>
<dbReference type="Proteomes" id="UP001279410">
    <property type="component" value="Unassembled WGS sequence"/>
</dbReference>
<gene>
    <name evidence="1" type="ORF">AKAME5_002716600</name>
</gene>